<organism evidence="1 2">
    <name type="scientific">Ignicoccus pacificus DSM 13166</name>
    <dbReference type="NCBI Taxonomy" id="940294"/>
    <lineage>
        <taxon>Archaea</taxon>
        <taxon>Thermoproteota</taxon>
        <taxon>Thermoprotei</taxon>
        <taxon>Desulfurococcales</taxon>
        <taxon>Desulfurococcaceae</taxon>
        <taxon>Ignicoccus</taxon>
    </lineage>
</organism>
<accession>A0A977PLU0</accession>
<dbReference type="Proteomes" id="UP001063698">
    <property type="component" value="Chromosome"/>
</dbReference>
<dbReference type="AlphaFoldDB" id="A0A977PLU0"/>
<gene>
    <name evidence="1" type="ORF">IPA_08640</name>
</gene>
<protein>
    <submittedName>
        <fullName evidence="1">Uncharacterized protein</fullName>
    </submittedName>
</protein>
<dbReference type="Gene3D" id="3.30.2170.10">
    <property type="entry name" value="archaeoglobus fulgidus dsm 4304 superfamily"/>
    <property type="match status" value="1"/>
</dbReference>
<dbReference type="KEGG" id="ipc:IPA_08640"/>
<name>A0A977PLU0_9CREN</name>
<dbReference type="Pfam" id="PF01949">
    <property type="entry name" value="Endo_dU"/>
    <property type="match status" value="1"/>
</dbReference>
<dbReference type="InterPro" id="IPR002802">
    <property type="entry name" value="Endo_dU"/>
</dbReference>
<keyword evidence="2" id="KW-1185">Reference proteome</keyword>
<sequence length="172" mass="19424">MGTFDDGKFSERVCPVVTLITEGWPPKIDSISLSIFKKDPGNLTEPLSNLLEDVSLIIIDSITICGLGYVDPEGFGPPVIVVSKYVPNIRKAYKASRELYGNDEFVRISEKYLERVRCFPRREGRICIASYGLDLFQARKIVEERTLVEPLPEEVRMAHEVASAIGRWLNHP</sequence>
<reference evidence="1" key="1">
    <citation type="submission" date="2013-11" db="EMBL/GenBank/DDBJ databases">
        <title>Comparative genomics of Ignicoccus.</title>
        <authorList>
            <person name="Podar M."/>
        </authorList>
    </citation>
    <scope>NUCLEOTIDE SEQUENCE</scope>
    <source>
        <strain evidence="1">DSM 13166</strain>
    </source>
</reference>
<evidence type="ECO:0000313" key="1">
    <source>
        <dbReference type="EMBL" id="UXD22829.1"/>
    </source>
</evidence>
<proteinExistence type="predicted"/>
<dbReference type="EMBL" id="CP006868">
    <property type="protein sequence ID" value="UXD22829.1"/>
    <property type="molecule type" value="Genomic_DNA"/>
</dbReference>
<dbReference type="PANTHER" id="PTHR39518:SF2">
    <property type="entry name" value="UPF0215 PROTEIN MJ1150"/>
    <property type="match status" value="1"/>
</dbReference>
<evidence type="ECO:0000313" key="2">
    <source>
        <dbReference type="Proteomes" id="UP001063698"/>
    </source>
</evidence>
<dbReference type="PANTHER" id="PTHR39518">
    <property type="entry name" value="UPF0215 PROTEIN MJ1150"/>
    <property type="match status" value="1"/>
</dbReference>